<dbReference type="PANTHER" id="PTHR43333:SF1">
    <property type="entry name" value="D-ISOMER SPECIFIC 2-HYDROXYACID DEHYDROGENASE NAD-BINDING DOMAIN-CONTAINING PROTEIN"/>
    <property type="match status" value="1"/>
</dbReference>
<reference evidence="4" key="1">
    <citation type="submission" date="2022-05" db="EMBL/GenBank/DDBJ databases">
        <title>An RpoN-dependent PEP-CTERM gene is involved in floc formation of an Aquincola tertiaricarbonis strain.</title>
        <authorList>
            <person name="Qiu D."/>
            <person name="Xia M."/>
        </authorList>
    </citation>
    <scope>NUCLEOTIDE SEQUENCE</scope>
    <source>
        <strain evidence="4">RN12</strain>
    </source>
</reference>
<dbReference type="Gene3D" id="3.40.50.720">
    <property type="entry name" value="NAD(P)-binding Rossmann-like Domain"/>
    <property type="match status" value="2"/>
</dbReference>
<name>A0ABY4RZH7_AQUTE</name>
<dbReference type="InterPro" id="IPR036291">
    <property type="entry name" value="NAD(P)-bd_dom_sf"/>
</dbReference>
<dbReference type="SUPFAM" id="SSF52283">
    <property type="entry name" value="Formate/glycerate dehydrogenase catalytic domain-like"/>
    <property type="match status" value="1"/>
</dbReference>
<keyword evidence="1" id="KW-0560">Oxidoreductase</keyword>
<organism evidence="4 5">
    <name type="scientific">Aquincola tertiaricarbonis</name>
    <dbReference type="NCBI Taxonomy" id="391953"/>
    <lineage>
        <taxon>Bacteria</taxon>
        <taxon>Pseudomonadati</taxon>
        <taxon>Pseudomonadota</taxon>
        <taxon>Betaproteobacteria</taxon>
        <taxon>Burkholderiales</taxon>
        <taxon>Sphaerotilaceae</taxon>
        <taxon>Aquincola</taxon>
    </lineage>
</organism>
<keyword evidence="5" id="KW-1185">Reference proteome</keyword>
<evidence type="ECO:0000256" key="1">
    <source>
        <dbReference type="ARBA" id="ARBA00023002"/>
    </source>
</evidence>
<dbReference type="PANTHER" id="PTHR43333">
    <property type="entry name" value="2-HACID_DH_C DOMAIN-CONTAINING PROTEIN"/>
    <property type="match status" value="1"/>
</dbReference>
<protein>
    <submittedName>
        <fullName evidence="4">Glyoxylate/hydroxypyruvate reductase A</fullName>
    </submittedName>
</protein>
<accession>A0ABY4RZH7</accession>
<dbReference type="EMBL" id="CP097635">
    <property type="protein sequence ID" value="URI05758.1"/>
    <property type="molecule type" value="Genomic_DNA"/>
</dbReference>
<feature type="domain" description="D-isomer specific 2-hydroxyacid dehydrogenase NAD-binding" evidence="3">
    <location>
        <begin position="104"/>
        <end position="274"/>
    </location>
</feature>
<dbReference type="CDD" id="cd12164">
    <property type="entry name" value="GDH_like_2"/>
    <property type="match status" value="1"/>
</dbReference>
<sequence length="309" mass="33522">MGILLLSSPLPAAPFADALRAAAPDVPVWTSVEEAPPEAVEIVMAWRLQAGVLPRFPKLRALCSLAAGVDKLIHVPDLPPELPVTRVVDPMQGVQIAQYVLAGTLTFTRDLRRYADQQARGVWDRHPVRPVSQCRVGLLGLGAVGQAIARAFAPLAYPVAGWSRRPRELPGVQTFAGDAHLPALLAQTDILVCALPLTADTRGLLNRERLSQLPRGAIVVNVGRGEQVVEPDLKALLDEGHLAGAVMDVFDREPPRPDDWTWQHPQVLATPHIAAQASFSTVATQCVDTLRRLRNGQPPQWLVDRSAGY</sequence>
<dbReference type="InterPro" id="IPR006140">
    <property type="entry name" value="D-isomer_DH_NAD-bd"/>
</dbReference>
<dbReference type="RefSeq" id="WP_250194023.1">
    <property type="nucleotide sequence ID" value="NZ_CP097635.1"/>
</dbReference>
<evidence type="ECO:0000256" key="2">
    <source>
        <dbReference type="ARBA" id="ARBA00023027"/>
    </source>
</evidence>
<dbReference type="Proteomes" id="UP001056201">
    <property type="component" value="Chromosome 1"/>
</dbReference>
<evidence type="ECO:0000259" key="3">
    <source>
        <dbReference type="Pfam" id="PF02826"/>
    </source>
</evidence>
<dbReference type="Pfam" id="PF02826">
    <property type="entry name" value="2-Hacid_dh_C"/>
    <property type="match status" value="1"/>
</dbReference>
<gene>
    <name evidence="4" type="ORF">MW290_07320</name>
</gene>
<evidence type="ECO:0000313" key="5">
    <source>
        <dbReference type="Proteomes" id="UP001056201"/>
    </source>
</evidence>
<evidence type="ECO:0000313" key="4">
    <source>
        <dbReference type="EMBL" id="URI05758.1"/>
    </source>
</evidence>
<proteinExistence type="predicted"/>
<keyword evidence="2" id="KW-0520">NAD</keyword>
<dbReference type="SUPFAM" id="SSF51735">
    <property type="entry name" value="NAD(P)-binding Rossmann-fold domains"/>
    <property type="match status" value="1"/>
</dbReference>